<evidence type="ECO:0000313" key="10">
    <source>
        <dbReference type="Proteomes" id="UP000095200"/>
    </source>
</evidence>
<feature type="domain" description="Endonuclease/exonuclease/phosphatase" evidence="8">
    <location>
        <begin position="5"/>
        <end position="245"/>
    </location>
</feature>
<dbReference type="GO" id="GO:0046872">
    <property type="term" value="F:metal ion binding"/>
    <property type="evidence" value="ECO:0007669"/>
    <property type="project" value="UniProtKB-KW"/>
</dbReference>
<dbReference type="EMBL" id="BDFE01000009">
    <property type="protein sequence ID" value="GAU08209.1"/>
    <property type="molecule type" value="Genomic_DNA"/>
</dbReference>
<evidence type="ECO:0000256" key="7">
    <source>
        <dbReference type="PIRSR" id="PIRSR604808-3"/>
    </source>
</evidence>
<keyword evidence="3" id="KW-0378">Hydrolase</keyword>
<feature type="binding site" evidence="6">
    <location>
        <position position="245"/>
    </location>
    <ligand>
        <name>Mg(2+)</name>
        <dbReference type="ChEBI" id="CHEBI:18420"/>
        <label>1</label>
    </ligand>
</feature>
<evidence type="ECO:0000256" key="1">
    <source>
        <dbReference type="ARBA" id="ARBA00007092"/>
    </source>
</evidence>
<proteinExistence type="inferred from homology"/>
<feature type="binding site" evidence="6">
    <location>
        <position position="35"/>
    </location>
    <ligand>
        <name>Mg(2+)</name>
        <dbReference type="ChEBI" id="CHEBI:18420"/>
        <label>1</label>
    </ligand>
</feature>
<keyword evidence="10" id="KW-1185">Reference proteome</keyword>
<keyword evidence="2 6" id="KW-0479">Metal-binding</keyword>
<feature type="active site" description="Proton acceptor" evidence="5">
    <location>
        <position position="245"/>
    </location>
</feature>
<dbReference type="Pfam" id="PF03372">
    <property type="entry name" value="Exo_endo_phos"/>
    <property type="match status" value="1"/>
</dbReference>
<reference evidence="10" key="1">
    <citation type="submission" date="2016-06" db="EMBL/GenBank/DDBJ databases">
        <title>Draft genome sequence of Desulfoplanes formicivorans strain Pf12B.</title>
        <authorList>
            <person name="Watanabe M."/>
            <person name="Kojima H."/>
            <person name="Fukui M."/>
        </authorList>
    </citation>
    <scope>NUCLEOTIDE SEQUENCE [LARGE SCALE GENOMIC DNA]</scope>
    <source>
        <strain evidence="10">Pf12B</strain>
    </source>
</reference>
<dbReference type="Proteomes" id="UP000095200">
    <property type="component" value="Unassembled WGS sequence"/>
</dbReference>
<comment type="caution">
    <text evidence="9">The sequence shown here is derived from an EMBL/GenBank/DDBJ whole genome shotgun (WGS) entry which is preliminary data.</text>
</comment>
<dbReference type="InterPro" id="IPR005135">
    <property type="entry name" value="Endo/exonuclease/phosphatase"/>
</dbReference>
<feature type="site" description="Transition state stabilizer" evidence="7">
    <location>
        <position position="150"/>
    </location>
</feature>
<dbReference type="AlphaFoldDB" id="A0A194AHH2"/>
<accession>A0A194AHH2</accession>
<dbReference type="GO" id="GO:0008081">
    <property type="term" value="F:phosphoric diester hydrolase activity"/>
    <property type="evidence" value="ECO:0007669"/>
    <property type="project" value="TreeGrafter"/>
</dbReference>
<dbReference type="GO" id="GO:0003677">
    <property type="term" value="F:DNA binding"/>
    <property type="evidence" value="ECO:0007669"/>
    <property type="project" value="InterPro"/>
</dbReference>
<comment type="cofactor">
    <cofactor evidence="6">
        <name>Mg(2+)</name>
        <dbReference type="ChEBI" id="CHEBI:18420"/>
    </cofactor>
    <cofactor evidence="6">
        <name>Mn(2+)</name>
        <dbReference type="ChEBI" id="CHEBI:29035"/>
    </cofactor>
    <text evidence="6">Probably binds two magnesium or manganese ions per subunit.</text>
</comment>
<comment type="similarity">
    <text evidence="1">Belongs to the DNA repair enzymes AP/ExoA family.</text>
</comment>
<gene>
    <name evidence="9" type="ORF">DPF_0912</name>
</gene>
<dbReference type="OrthoDB" id="9803914at2"/>
<feature type="site" description="Important for catalytic activity" evidence="7">
    <location>
        <position position="219"/>
    </location>
</feature>
<name>A0A194AHH2_9BACT</name>
<keyword evidence="4 6" id="KW-0460">Magnesium</keyword>
<feature type="binding site" evidence="6">
    <location>
        <position position="7"/>
    </location>
    <ligand>
        <name>Mg(2+)</name>
        <dbReference type="ChEBI" id="CHEBI:18420"/>
        <label>1</label>
    </ligand>
</feature>
<feature type="site" description="Interaction with DNA substrate" evidence="7">
    <location>
        <position position="245"/>
    </location>
</feature>
<sequence>MKLYSWNVNGIRAAMKKGFWDWFRQADADVVGIQETKAREDQLEPQERSPEGYDAIWNASKVKKGYSGTACLYRIKPLSVSTGFPDGSFKGEGRLILLEYPGFYLFNIYFPNGQSSEERLEFKMGYYDAFLAYAQELRKTKPIVVFGDFNTAHKEIDLKNPKANAKRSGFLPCERAWIDRFIQHGYVDTFRMFNQEPGHYSWWSYRFNARKNNAGWRIDYFFVSEELRDKVKRAWIEPQVMGSDHCPIGLELDVT</sequence>
<dbReference type="GO" id="GO:0006284">
    <property type="term" value="P:base-excision repair"/>
    <property type="evidence" value="ECO:0007669"/>
    <property type="project" value="TreeGrafter"/>
</dbReference>
<dbReference type="NCBIfam" id="TIGR00195">
    <property type="entry name" value="exoDNase_III"/>
    <property type="match status" value="1"/>
</dbReference>
<feature type="active site" description="Proton donor/acceptor" evidence="5">
    <location>
        <position position="148"/>
    </location>
</feature>
<dbReference type="NCBIfam" id="TIGR00633">
    <property type="entry name" value="xth"/>
    <property type="match status" value="1"/>
</dbReference>
<dbReference type="RefSeq" id="WP_069857691.1">
    <property type="nucleotide sequence ID" value="NZ_BDFE01000009.1"/>
</dbReference>
<dbReference type="PANTHER" id="PTHR22748">
    <property type="entry name" value="AP ENDONUCLEASE"/>
    <property type="match status" value="1"/>
</dbReference>
<dbReference type="Gene3D" id="3.60.10.10">
    <property type="entry name" value="Endonuclease/exonuclease/phosphatase"/>
    <property type="match status" value="1"/>
</dbReference>
<feature type="active site" evidence="5">
    <location>
        <position position="109"/>
    </location>
</feature>
<feature type="binding site" evidence="6">
    <location>
        <position position="244"/>
    </location>
    <ligand>
        <name>Mg(2+)</name>
        <dbReference type="ChEBI" id="CHEBI:18420"/>
        <label>1</label>
    </ligand>
</feature>
<dbReference type="STRING" id="1592317.DPF_0912"/>
<dbReference type="InterPro" id="IPR036691">
    <property type="entry name" value="Endo/exonu/phosph_ase_sf"/>
</dbReference>
<keyword evidence="6" id="KW-0464">Manganese</keyword>
<feature type="binding site" evidence="6">
    <location>
        <position position="148"/>
    </location>
    <ligand>
        <name>Mg(2+)</name>
        <dbReference type="ChEBI" id="CHEBI:18420"/>
        <label>1</label>
    </ligand>
</feature>
<evidence type="ECO:0000256" key="2">
    <source>
        <dbReference type="ARBA" id="ARBA00022723"/>
    </source>
</evidence>
<dbReference type="GO" id="GO:0003906">
    <property type="term" value="F:DNA-(apurinic or apyrimidinic site) endonuclease activity"/>
    <property type="evidence" value="ECO:0007669"/>
    <property type="project" value="TreeGrafter"/>
</dbReference>
<evidence type="ECO:0000256" key="6">
    <source>
        <dbReference type="PIRSR" id="PIRSR604808-2"/>
    </source>
</evidence>
<evidence type="ECO:0000259" key="8">
    <source>
        <dbReference type="Pfam" id="PF03372"/>
    </source>
</evidence>
<dbReference type="GO" id="GO:0008311">
    <property type="term" value="F:double-stranded DNA 3'-5' DNA exonuclease activity"/>
    <property type="evidence" value="ECO:0007669"/>
    <property type="project" value="TreeGrafter"/>
</dbReference>
<organism evidence="9 10">
    <name type="scientific">Desulfoplanes formicivorans</name>
    <dbReference type="NCBI Taxonomy" id="1592317"/>
    <lineage>
        <taxon>Bacteria</taxon>
        <taxon>Pseudomonadati</taxon>
        <taxon>Thermodesulfobacteriota</taxon>
        <taxon>Desulfovibrionia</taxon>
        <taxon>Desulfovibrionales</taxon>
        <taxon>Desulfoplanaceae</taxon>
        <taxon>Desulfoplanes</taxon>
    </lineage>
</organism>
<dbReference type="InterPro" id="IPR004808">
    <property type="entry name" value="AP_endonuc_1"/>
</dbReference>
<evidence type="ECO:0000256" key="4">
    <source>
        <dbReference type="ARBA" id="ARBA00022842"/>
    </source>
</evidence>
<dbReference type="PROSITE" id="PS00726">
    <property type="entry name" value="AP_NUCLEASE_F1_1"/>
    <property type="match status" value="1"/>
</dbReference>
<evidence type="ECO:0000313" key="9">
    <source>
        <dbReference type="EMBL" id="GAU08209.1"/>
    </source>
</evidence>
<dbReference type="PANTHER" id="PTHR22748:SF6">
    <property type="entry name" value="DNA-(APURINIC OR APYRIMIDINIC SITE) ENDONUCLEASE"/>
    <property type="match status" value="1"/>
</dbReference>
<dbReference type="FunFam" id="3.60.10.10:FF:000026">
    <property type="entry name" value="Exodeoxyribonuclease III"/>
    <property type="match status" value="1"/>
</dbReference>
<evidence type="ECO:0000256" key="3">
    <source>
        <dbReference type="ARBA" id="ARBA00022801"/>
    </source>
</evidence>
<evidence type="ECO:0000256" key="5">
    <source>
        <dbReference type="PIRSR" id="PIRSR604808-1"/>
    </source>
</evidence>
<protein>
    <submittedName>
        <fullName evidence="9">Exodeoxyribonuclease III</fullName>
    </submittedName>
</protein>
<dbReference type="InterPro" id="IPR020847">
    <property type="entry name" value="AP_endonuclease_F1_BS"/>
</dbReference>
<dbReference type="PROSITE" id="PS51435">
    <property type="entry name" value="AP_NUCLEASE_F1_4"/>
    <property type="match status" value="1"/>
</dbReference>
<dbReference type="SUPFAM" id="SSF56219">
    <property type="entry name" value="DNase I-like"/>
    <property type="match status" value="1"/>
</dbReference>
<feature type="binding site" evidence="6">
    <location>
        <position position="150"/>
    </location>
    <ligand>
        <name>Mg(2+)</name>
        <dbReference type="ChEBI" id="CHEBI:18420"/>
        <label>1</label>
    </ligand>
</feature>